<keyword evidence="2" id="KW-1185">Reference proteome</keyword>
<reference evidence="1 2" key="1">
    <citation type="journal article" date="2010" name="BMC Genomics">
        <title>Complete genome sequence and lifestyle of black-pigmented Corynebacterium aurimucosum ATCC 700975 (formerly C. nigricans CN-1) isolated from a vaginal swab of a woman with spontaneous abortion.</title>
        <authorList>
            <person name="Trost E."/>
            <person name="Gotker S."/>
            <person name="Schneider J."/>
            <person name="Schneiker-Bekel S."/>
            <person name="Szczepanowski R."/>
            <person name="Tilker A."/>
            <person name="Viehoever P."/>
            <person name="Arnold W."/>
            <person name="Bekel T."/>
            <person name="Blom J."/>
            <person name="Gartemann K.H."/>
            <person name="Linke B."/>
            <person name="Goesmann A."/>
            <person name="Puhler A."/>
            <person name="Shukla S.K."/>
            <person name="Tauch A."/>
        </authorList>
    </citation>
    <scope>NUCLEOTIDE SEQUENCE [LARGE SCALE GENOMIC DNA]</scope>
    <source>
        <strain evidence="2">ATCC 700975 / DSM 44827 / CIP 107346 / CN-1</strain>
    </source>
</reference>
<organism evidence="1 2">
    <name type="scientific">Corynebacterium aurimucosum (strain ATCC 700975 / DSM 44827 / CIP 107346 / CN-1)</name>
    <name type="common">Corynebacterium nigricans</name>
    <dbReference type="NCBI Taxonomy" id="548476"/>
    <lineage>
        <taxon>Bacteria</taxon>
        <taxon>Bacillati</taxon>
        <taxon>Actinomycetota</taxon>
        <taxon>Actinomycetes</taxon>
        <taxon>Mycobacteriales</taxon>
        <taxon>Corynebacteriaceae</taxon>
        <taxon>Corynebacterium</taxon>
    </lineage>
</organism>
<dbReference type="KEGG" id="car:cauri_0255"/>
<evidence type="ECO:0000313" key="2">
    <source>
        <dbReference type="Proteomes" id="UP000002077"/>
    </source>
</evidence>
<accession>C3PJY3</accession>
<gene>
    <name evidence="1" type="ordered locus">cauri_0255</name>
</gene>
<proteinExistence type="predicted"/>
<protein>
    <submittedName>
        <fullName evidence="1">Uncharacterized protein</fullName>
    </submittedName>
</protein>
<evidence type="ECO:0000313" key="1">
    <source>
        <dbReference type="EMBL" id="ACP31854.1"/>
    </source>
</evidence>
<dbReference type="HOGENOM" id="CLU_3388925_0_0_11"/>
<dbReference type="AlphaFoldDB" id="C3PJY3"/>
<dbReference type="Proteomes" id="UP000002077">
    <property type="component" value="Chromosome"/>
</dbReference>
<sequence length="32" mass="3400">MSSFANNFLGQIQGLLVTVVNAPFVLSSKLFG</sequence>
<dbReference type="EMBL" id="CP001601">
    <property type="protein sequence ID" value="ACP31854.1"/>
    <property type="molecule type" value="Genomic_DNA"/>
</dbReference>
<name>C3PJY3_CORA7</name>